<feature type="region of interest" description="Disordered" evidence="1">
    <location>
        <begin position="316"/>
        <end position="344"/>
    </location>
</feature>
<dbReference type="PANTHER" id="PTHR21178">
    <property type="entry name" value="CILIA- AND FLAGELLA-ASSOCIATED PROTEIN 61"/>
    <property type="match status" value="1"/>
</dbReference>
<dbReference type="Pfam" id="PF16092">
    <property type="entry name" value="CFAP61_N"/>
    <property type="match status" value="1"/>
</dbReference>
<evidence type="ECO:0000259" key="3">
    <source>
        <dbReference type="Pfam" id="PF23150"/>
    </source>
</evidence>
<protein>
    <recommendedName>
        <fullName evidence="6">Cilia- and flagella-associated protein 61 N-terminal domain-containing protein</fullName>
    </recommendedName>
</protein>
<feature type="domain" description="CFAP61 dimerisation" evidence="3">
    <location>
        <begin position="1122"/>
        <end position="1236"/>
    </location>
</feature>
<dbReference type="InterPro" id="IPR036188">
    <property type="entry name" value="FAD/NAD-bd_sf"/>
</dbReference>
<keyword evidence="5" id="KW-1185">Reference proteome</keyword>
<organism evidence="4 5">
    <name type="scientific">Parnassius mnemosyne</name>
    <name type="common">clouded apollo</name>
    <dbReference type="NCBI Taxonomy" id="213953"/>
    <lineage>
        <taxon>Eukaryota</taxon>
        <taxon>Metazoa</taxon>
        <taxon>Ecdysozoa</taxon>
        <taxon>Arthropoda</taxon>
        <taxon>Hexapoda</taxon>
        <taxon>Insecta</taxon>
        <taxon>Pterygota</taxon>
        <taxon>Neoptera</taxon>
        <taxon>Endopterygota</taxon>
        <taxon>Lepidoptera</taxon>
        <taxon>Glossata</taxon>
        <taxon>Ditrysia</taxon>
        <taxon>Papilionoidea</taxon>
        <taxon>Papilionidae</taxon>
        <taxon>Parnassiinae</taxon>
        <taxon>Parnassini</taxon>
        <taxon>Parnassius</taxon>
        <taxon>Driopa</taxon>
    </lineage>
</organism>
<dbReference type="PANTHER" id="PTHR21178:SF8">
    <property type="entry name" value="CILIA- AND FLAGELLA-ASSOCIATED PROTEIN 61"/>
    <property type="match status" value="1"/>
</dbReference>
<evidence type="ECO:0000313" key="5">
    <source>
        <dbReference type="Proteomes" id="UP001314205"/>
    </source>
</evidence>
<evidence type="ECO:0000256" key="1">
    <source>
        <dbReference type="SAM" id="MobiDB-lite"/>
    </source>
</evidence>
<dbReference type="Pfam" id="PF23150">
    <property type="entry name" value="CFAP61_dimer"/>
    <property type="match status" value="1"/>
</dbReference>
<accession>A0AAV1KJZ8</accession>
<evidence type="ECO:0008006" key="6">
    <source>
        <dbReference type="Google" id="ProtNLM"/>
    </source>
</evidence>
<dbReference type="InterPro" id="IPR056299">
    <property type="entry name" value="CFAP61_dimer"/>
</dbReference>
<dbReference type="SUPFAM" id="SSF51905">
    <property type="entry name" value="FAD/NAD(P)-binding domain"/>
    <property type="match status" value="2"/>
</dbReference>
<dbReference type="EMBL" id="CAVLGL010000046">
    <property type="protein sequence ID" value="CAK1582899.1"/>
    <property type="molecule type" value="Genomic_DNA"/>
</dbReference>
<dbReference type="InterPro" id="IPR032151">
    <property type="entry name" value="CFAP61_N"/>
</dbReference>
<gene>
    <name evidence="4" type="ORF">PARMNEM_LOCUS4373</name>
</gene>
<dbReference type="Proteomes" id="UP001314205">
    <property type="component" value="Unassembled WGS sequence"/>
</dbReference>
<feature type="domain" description="Cilia- and flagella-associated protein 61 N-terminal" evidence="2">
    <location>
        <begin position="14"/>
        <end position="273"/>
    </location>
</feature>
<reference evidence="4 5" key="1">
    <citation type="submission" date="2023-11" db="EMBL/GenBank/DDBJ databases">
        <authorList>
            <person name="Hedman E."/>
            <person name="Englund M."/>
            <person name="Stromberg M."/>
            <person name="Nyberg Akerstrom W."/>
            <person name="Nylinder S."/>
            <person name="Jareborg N."/>
            <person name="Kallberg Y."/>
            <person name="Kronander E."/>
        </authorList>
    </citation>
    <scope>NUCLEOTIDE SEQUENCE [LARGE SCALE GENOMIC DNA]</scope>
</reference>
<dbReference type="InterPro" id="IPR038884">
    <property type="entry name" value="CFAP61"/>
</dbReference>
<evidence type="ECO:0000313" key="4">
    <source>
        <dbReference type="EMBL" id="CAK1582899.1"/>
    </source>
</evidence>
<sequence>MTSRALNIRSLRKIRLAVLEDAAKIFELVNESMSKNFRISKPSDILYLIKNCVLSICQLNENDNIVGFLALQDFPLIPSVYQTAWEEYIWTKYKVVELTARNTLFVHLFCWNSMYARELVDNMLRSVFMHDSYLQYIAMIKSLPECNVLVPGQPLSEASFRRIQVVERGISGERLPSLNIVERNDVCLNLRIRRAVEEDNDDILPIIERCSKRLREIYGDFYISELVSRHPESDRVILVCEHKEVAVGVMCLNTQINYEVLEESFELSSFAGLRLLEDHSNIKRAKEFFESTISNHLPSGGLCARLSPLSYKKRCHHRRQRQNETGEEEQDSIPPKSHEKELSSRLSHLSIKAQLNIMELLEEDEEELEFDIVNIDTHLLRVPSLISYEEFSKTQLGAIDDVSRILDGRRKDSSSEDKNLKKERIKKSLAAITTLPHHKTPEPTRYSGEPNAFLIEIFAMHQDYDERFGFELLEGAFEIFPDRNYCIICLPSSEPPFPLLEHFTLVTPNNTRPRFVNESLFVAHINSVKGEVHVRQAEEYDVPYITDVLEHAPRKNELLELIDSSFTLDELDSYVLLSRDQPVGVVVLAPLEDAVSVRLQYALEPEPPDTDGNILVGVLSPVMEAHSRWYMRDILRRSHYTQLFWTCRLFAKGEVSPSRNLMSLACHMVPFAPYRSTPITPGNKEKEKIYKESSTPHALWTIDRPMTCLPKIYINKSIVVVGASRTGLSFLETLIMGPTSPYLTFTNLTLVSEHGLPTVAECLRAADTCFPRTGRYTDRYLKCIPYYFYIDVVSSVMIRIDRKKKCIHLKGGGVKYYDDLILTCGRQFQHPEYLNELLERDRVTKTQNACNRVPMDNPKYQPDYVPPAPDVPDNVMLINSLYDANTCLRKLLWMITESKENINSLSEDSRIVVYGDCIDAYACIAALLELGIAANMIAFVEPFPPEDTAALRVNFFNNELVDERIQLSLDKRGVQVYRQCYFTEWVLSGSRVDILRFMTPTQVINMPCFAFFYYGIKAIDAHSFKAITDCGLVYDGGLIVGPNFESNDPSVYGAGPCTSYSRRLHANTHAHRHYCSEDVGEALAALFLQKLDPFISANPDVEIGEVILRYNSSFLGWQPVMKFKSPIIHSATLPGPLYYLKLRKPGLEVPMAVQMCLPRQGHTLLTDKDGNYFRLQLNTLHCVESLTCLSKKPFSSENIVQIYGKHEAFFDKLLARYQLKQIDDLYDFFAQPWMSAMYHKSFKDLLYDIDNQDVGTDAQDMGTFRSVIDKFVVKSSCEVECGQSAVIRDEVLGIWKAVGGERIVVAHLAHYLKQNYAANPHYSLPKPEYY</sequence>
<evidence type="ECO:0000259" key="2">
    <source>
        <dbReference type="Pfam" id="PF16092"/>
    </source>
</evidence>
<proteinExistence type="predicted"/>
<name>A0AAV1KJZ8_9NEOP</name>
<comment type="caution">
    <text evidence="4">The sequence shown here is derived from an EMBL/GenBank/DDBJ whole genome shotgun (WGS) entry which is preliminary data.</text>
</comment>